<sequence>MAKGKSDVGVLVRGLGMGMAFLQALTEEIVAAGGFEEMIHFLTKERARPICKKIAEMVVKSKWQIPRSLMEQLVVESGEVDANYLETDKRYRWEIVLVKINFGIPIIKFGEGLYASPGASAVPQLVLNQIEGKKAAYPMIVQWENEPHVVVNNILEGGDNSNFQVGEMVEKGTVKQLFLSPAKYFNLDQ</sequence>
<evidence type="ECO:0000313" key="2">
    <source>
        <dbReference type="Proteomes" id="UP000177528"/>
    </source>
</evidence>
<comment type="caution">
    <text evidence="1">The sequence shown here is derived from an EMBL/GenBank/DDBJ whole genome shotgun (WGS) entry which is preliminary data.</text>
</comment>
<accession>A0A1G1WZD5</accession>
<name>A0A1G1WZD5_9BACT</name>
<gene>
    <name evidence="1" type="ORF">A3D99_01565</name>
</gene>
<evidence type="ECO:0000313" key="1">
    <source>
        <dbReference type="EMBL" id="OGY33128.1"/>
    </source>
</evidence>
<protein>
    <submittedName>
        <fullName evidence="1">Uncharacterized protein</fullName>
    </submittedName>
</protein>
<proteinExistence type="predicted"/>
<organism evidence="1 2">
    <name type="scientific">Candidatus Andersenbacteria bacterium RIFCSPHIGHO2_12_FULL_45_11</name>
    <dbReference type="NCBI Taxonomy" id="1797281"/>
    <lineage>
        <taxon>Bacteria</taxon>
        <taxon>Candidatus Anderseniibacteriota</taxon>
    </lineage>
</organism>
<dbReference type="EMBL" id="MHHR01000033">
    <property type="protein sequence ID" value="OGY33128.1"/>
    <property type="molecule type" value="Genomic_DNA"/>
</dbReference>
<dbReference type="Proteomes" id="UP000177528">
    <property type="component" value="Unassembled WGS sequence"/>
</dbReference>
<reference evidence="1 2" key="1">
    <citation type="journal article" date="2016" name="Nat. Commun.">
        <title>Thousands of microbial genomes shed light on interconnected biogeochemical processes in an aquifer system.</title>
        <authorList>
            <person name="Anantharaman K."/>
            <person name="Brown C.T."/>
            <person name="Hug L.A."/>
            <person name="Sharon I."/>
            <person name="Castelle C.J."/>
            <person name="Probst A.J."/>
            <person name="Thomas B.C."/>
            <person name="Singh A."/>
            <person name="Wilkins M.J."/>
            <person name="Karaoz U."/>
            <person name="Brodie E.L."/>
            <person name="Williams K.H."/>
            <person name="Hubbard S.S."/>
            <person name="Banfield J.F."/>
        </authorList>
    </citation>
    <scope>NUCLEOTIDE SEQUENCE [LARGE SCALE GENOMIC DNA]</scope>
</reference>
<dbReference type="AlphaFoldDB" id="A0A1G1WZD5"/>